<protein>
    <submittedName>
        <fullName evidence="14">Uncharacterized protein</fullName>
    </submittedName>
</protein>
<name>A0A6H5IQ38_9HYME</name>
<dbReference type="PANTHER" id="PTHR42673:SF4">
    <property type="entry name" value="MALEYLACETOACETATE ISOMERASE"/>
    <property type="match status" value="1"/>
</dbReference>
<dbReference type="UniPathway" id="UPA00139">
    <property type="reaction ID" value="UER00340"/>
</dbReference>
<keyword evidence="8" id="KW-0828">Tyrosine catabolism</keyword>
<dbReference type="InterPro" id="IPR010987">
    <property type="entry name" value="Glutathione-S-Trfase_C-like"/>
</dbReference>
<dbReference type="SUPFAM" id="SSF52833">
    <property type="entry name" value="Thioredoxin-like"/>
    <property type="match status" value="1"/>
</dbReference>
<comment type="pathway">
    <text evidence="4">Amino-acid degradation; L-phenylalanine degradation; acetoacetate and fumarate from L-phenylalanine: step 5/6.</text>
</comment>
<dbReference type="Gene3D" id="1.20.1050.10">
    <property type="match status" value="1"/>
</dbReference>
<dbReference type="FunFam" id="3.40.30.10:FF:000041">
    <property type="entry name" value="Maleylacetoacetate isomerase isoform 1"/>
    <property type="match status" value="1"/>
</dbReference>
<comment type="catalytic activity">
    <reaction evidence="11">
        <text>RX + glutathione = an S-substituted glutathione + a halide anion + H(+)</text>
        <dbReference type="Rhea" id="RHEA:16437"/>
        <dbReference type="ChEBI" id="CHEBI:15378"/>
        <dbReference type="ChEBI" id="CHEBI:16042"/>
        <dbReference type="ChEBI" id="CHEBI:17792"/>
        <dbReference type="ChEBI" id="CHEBI:57925"/>
        <dbReference type="ChEBI" id="CHEBI:90779"/>
        <dbReference type="EC" id="2.5.1.18"/>
    </reaction>
</comment>
<feature type="domain" description="GST N-terminal" evidence="12">
    <location>
        <begin position="3"/>
        <end position="86"/>
    </location>
</feature>
<evidence type="ECO:0000259" key="12">
    <source>
        <dbReference type="PROSITE" id="PS50404"/>
    </source>
</evidence>
<keyword evidence="9" id="KW-0585">Phenylalanine catabolism</keyword>
<evidence type="ECO:0000256" key="11">
    <source>
        <dbReference type="ARBA" id="ARBA00047960"/>
    </source>
</evidence>
<dbReference type="PROSITE" id="PS50405">
    <property type="entry name" value="GST_CTER"/>
    <property type="match status" value="1"/>
</dbReference>
<accession>A0A6H5IQ38</accession>
<dbReference type="GO" id="GO:0004364">
    <property type="term" value="F:glutathione transferase activity"/>
    <property type="evidence" value="ECO:0007669"/>
    <property type="project" value="UniProtKB-EC"/>
</dbReference>
<evidence type="ECO:0000256" key="9">
    <source>
        <dbReference type="ARBA" id="ARBA00023232"/>
    </source>
</evidence>
<evidence type="ECO:0000313" key="15">
    <source>
        <dbReference type="Proteomes" id="UP000479190"/>
    </source>
</evidence>
<evidence type="ECO:0000256" key="7">
    <source>
        <dbReference type="ARBA" id="ARBA00022679"/>
    </source>
</evidence>
<dbReference type="GO" id="GO:0006749">
    <property type="term" value="P:glutathione metabolic process"/>
    <property type="evidence" value="ECO:0007669"/>
    <property type="project" value="UniProtKB-ARBA"/>
</dbReference>
<keyword evidence="6" id="KW-0963">Cytoplasm</keyword>
<dbReference type="InterPro" id="IPR034333">
    <property type="entry name" value="GST_Zeta_N"/>
</dbReference>
<evidence type="ECO:0000259" key="13">
    <source>
        <dbReference type="PROSITE" id="PS50405"/>
    </source>
</evidence>
<comment type="catalytic activity">
    <reaction evidence="1">
        <text>4-maleylacetoacetate = 4-fumarylacetoacetate</text>
        <dbReference type="Rhea" id="RHEA:14817"/>
        <dbReference type="ChEBI" id="CHEBI:17105"/>
        <dbReference type="ChEBI" id="CHEBI:18034"/>
        <dbReference type="EC" id="5.2.1.2"/>
    </reaction>
</comment>
<dbReference type="NCBIfam" id="TIGR01262">
    <property type="entry name" value="maiA"/>
    <property type="match status" value="1"/>
</dbReference>
<sequence length="214" mass="24615">MSLKPILYSYWRSSCSWRVRIALNLKGIAYETRTIDLLKNGGENNSEDYRKINPMQQVPALHIDNHTLIDSLNIMEYLDETRRDPPLLPADPAEKARVREMCQVIVAGIQPVQNVTVLNRLDKERRLEWAQHFISRGFTAFEKLLAMSNSNGNFCYGDDITLADCCLVPQVYNARRYKVDLTPFPKIVEIDRNLSNHPAFLATHPDKQPDCQPD</sequence>
<evidence type="ECO:0000256" key="3">
    <source>
        <dbReference type="ARBA" id="ARBA00004496"/>
    </source>
</evidence>
<dbReference type="InterPro" id="IPR036282">
    <property type="entry name" value="Glutathione-S-Trfase_C_sf"/>
</dbReference>
<dbReference type="SFLD" id="SFLDG00358">
    <property type="entry name" value="Main_(cytGST)"/>
    <property type="match status" value="1"/>
</dbReference>
<dbReference type="SUPFAM" id="SSF47616">
    <property type="entry name" value="GST C-terminal domain-like"/>
    <property type="match status" value="1"/>
</dbReference>
<dbReference type="CDD" id="cd03042">
    <property type="entry name" value="GST_N_Zeta"/>
    <property type="match status" value="1"/>
</dbReference>
<dbReference type="InterPro" id="IPR040079">
    <property type="entry name" value="Glutathione_S-Trfase"/>
</dbReference>
<dbReference type="InterPro" id="IPR005955">
    <property type="entry name" value="GST_Zeta"/>
</dbReference>
<dbReference type="PANTHER" id="PTHR42673">
    <property type="entry name" value="MALEYLACETOACETATE ISOMERASE"/>
    <property type="match status" value="1"/>
</dbReference>
<comment type="subcellular location">
    <subcellularLocation>
        <location evidence="3">Cytoplasm</location>
    </subcellularLocation>
</comment>
<dbReference type="Proteomes" id="UP000479190">
    <property type="component" value="Unassembled WGS sequence"/>
</dbReference>
<proteinExistence type="inferred from homology"/>
<evidence type="ECO:0000256" key="6">
    <source>
        <dbReference type="ARBA" id="ARBA00022490"/>
    </source>
</evidence>
<keyword evidence="10" id="KW-0413">Isomerase</keyword>
<reference evidence="14 15" key="1">
    <citation type="submission" date="2020-02" db="EMBL/GenBank/DDBJ databases">
        <authorList>
            <person name="Ferguson B K."/>
        </authorList>
    </citation>
    <scope>NUCLEOTIDE SEQUENCE [LARGE SCALE GENOMIC DNA]</scope>
</reference>
<evidence type="ECO:0000256" key="4">
    <source>
        <dbReference type="ARBA" id="ARBA00004671"/>
    </source>
</evidence>
<dbReference type="InterPro" id="IPR036249">
    <property type="entry name" value="Thioredoxin-like_sf"/>
</dbReference>
<dbReference type="Gene3D" id="3.40.30.10">
    <property type="entry name" value="Glutaredoxin"/>
    <property type="match status" value="1"/>
</dbReference>
<dbReference type="InterPro" id="IPR004045">
    <property type="entry name" value="Glutathione_S-Trfase_N"/>
</dbReference>
<evidence type="ECO:0000256" key="2">
    <source>
        <dbReference type="ARBA" id="ARBA00001955"/>
    </source>
</evidence>
<dbReference type="InterPro" id="IPR004046">
    <property type="entry name" value="GST_C"/>
</dbReference>
<dbReference type="Pfam" id="PF14497">
    <property type="entry name" value="GST_C_3"/>
    <property type="match status" value="1"/>
</dbReference>
<dbReference type="SFLD" id="SFLDS00019">
    <property type="entry name" value="Glutathione_Transferase_(cytos"/>
    <property type="match status" value="1"/>
</dbReference>
<dbReference type="CDD" id="cd03191">
    <property type="entry name" value="GST_C_Zeta"/>
    <property type="match status" value="1"/>
</dbReference>
<gene>
    <name evidence="14" type="ORF">TBRA_LOCUS12141</name>
</gene>
<comment type="cofactor">
    <cofactor evidence="2">
        <name>glutathione</name>
        <dbReference type="ChEBI" id="CHEBI:57925"/>
    </cofactor>
</comment>
<comment type="similarity">
    <text evidence="5">Belongs to the GST superfamily. Zeta family.</text>
</comment>
<evidence type="ECO:0000256" key="1">
    <source>
        <dbReference type="ARBA" id="ARBA00001622"/>
    </source>
</evidence>
<dbReference type="Pfam" id="PF13409">
    <property type="entry name" value="GST_N_2"/>
    <property type="match status" value="1"/>
</dbReference>
<dbReference type="FunFam" id="1.20.1050.10:FF:000010">
    <property type="entry name" value="Maleylacetoacetate isomerase isoform 1"/>
    <property type="match status" value="1"/>
</dbReference>
<evidence type="ECO:0000256" key="5">
    <source>
        <dbReference type="ARBA" id="ARBA00010007"/>
    </source>
</evidence>
<dbReference type="GO" id="GO:0016034">
    <property type="term" value="F:maleylacetoacetate isomerase activity"/>
    <property type="evidence" value="ECO:0007669"/>
    <property type="project" value="UniProtKB-EC"/>
</dbReference>
<dbReference type="OrthoDB" id="202840at2759"/>
<evidence type="ECO:0000256" key="10">
    <source>
        <dbReference type="ARBA" id="ARBA00023235"/>
    </source>
</evidence>
<dbReference type="PROSITE" id="PS50404">
    <property type="entry name" value="GST_NTER"/>
    <property type="match status" value="1"/>
</dbReference>
<organism evidence="14 15">
    <name type="scientific">Trichogramma brassicae</name>
    <dbReference type="NCBI Taxonomy" id="86971"/>
    <lineage>
        <taxon>Eukaryota</taxon>
        <taxon>Metazoa</taxon>
        <taxon>Ecdysozoa</taxon>
        <taxon>Arthropoda</taxon>
        <taxon>Hexapoda</taxon>
        <taxon>Insecta</taxon>
        <taxon>Pterygota</taxon>
        <taxon>Neoptera</taxon>
        <taxon>Endopterygota</taxon>
        <taxon>Hymenoptera</taxon>
        <taxon>Apocrita</taxon>
        <taxon>Proctotrupomorpha</taxon>
        <taxon>Chalcidoidea</taxon>
        <taxon>Trichogrammatidae</taxon>
        <taxon>Trichogramma</taxon>
    </lineage>
</organism>
<feature type="domain" description="GST C-terminal" evidence="13">
    <location>
        <begin position="91"/>
        <end position="213"/>
    </location>
</feature>
<keyword evidence="7" id="KW-0808">Transferase</keyword>
<dbReference type="EMBL" id="CADCXV010001022">
    <property type="protein sequence ID" value="CAB0040432.1"/>
    <property type="molecule type" value="Genomic_DNA"/>
</dbReference>
<keyword evidence="15" id="KW-1185">Reference proteome</keyword>
<evidence type="ECO:0000313" key="14">
    <source>
        <dbReference type="EMBL" id="CAB0040432.1"/>
    </source>
</evidence>
<dbReference type="AlphaFoldDB" id="A0A6H5IQ38"/>
<evidence type="ECO:0000256" key="8">
    <source>
        <dbReference type="ARBA" id="ARBA00022878"/>
    </source>
</evidence>
<dbReference type="GO" id="GO:0006559">
    <property type="term" value="P:L-phenylalanine catabolic process"/>
    <property type="evidence" value="ECO:0007669"/>
    <property type="project" value="UniProtKB-UniPathway"/>
</dbReference>
<dbReference type="InterPro" id="IPR034330">
    <property type="entry name" value="GST_Zeta_C"/>
</dbReference>
<dbReference type="GO" id="GO:0005739">
    <property type="term" value="C:mitochondrion"/>
    <property type="evidence" value="ECO:0007669"/>
    <property type="project" value="TreeGrafter"/>
</dbReference>
<dbReference type="GO" id="GO:0006572">
    <property type="term" value="P:L-tyrosine catabolic process"/>
    <property type="evidence" value="ECO:0007669"/>
    <property type="project" value="UniProtKB-KW"/>
</dbReference>